<protein>
    <submittedName>
        <fullName evidence="2">Ycf48-like protein</fullName>
    </submittedName>
</protein>
<dbReference type="InterPro" id="IPR006624">
    <property type="entry name" value="Beta-propeller_rpt_TECPR"/>
</dbReference>
<dbReference type="AlphaFoldDB" id="A0A644VCM7"/>
<evidence type="ECO:0000313" key="2">
    <source>
        <dbReference type="EMBL" id="MPL89021.1"/>
    </source>
</evidence>
<feature type="domain" description="Secretion system C-terminal sorting" evidence="1">
    <location>
        <begin position="624"/>
        <end position="700"/>
    </location>
</feature>
<dbReference type="PANTHER" id="PTHR47199">
    <property type="entry name" value="PHOTOSYSTEM II STABILITY/ASSEMBLY FACTOR HCF136, CHLOROPLASTIC"/>
    <property type="match status" value="1"/>
</dbReference>
<gene>
    <name evidence="2" type="primary">hcf136_3</name>
    <name evidence="2" type="ORF">SDC9_35052</name>
</gene>
<dbReference type="InterPro" id="IPR026444">
    <property type="entry name" value="Secre_tail"/>
</dbReference>
<comment type="caution">
    <text evidence="2">The sequence shown here is derived from an EMBL/GenBank/DDBJ whole genome shotgun (WGS) entry which is preliminary data.</text>
</comment>
<accession>A0A644VCM7</accession>
<reference evidence="2" key="1">
    <citation type="submission" date="2019-08" db="EMBL/GenBank/DDBJ databases">
        <authorList>
            <person name="Kucharzyk K."/>
            <person name="Murdoch R.W."/>
            <person name="Higgins S."/>
            <person name="Loffler F."/>
        </authorList>
    </citation>
    <scope>NUCLEOTIDE SEQUENCE</scope>
</reference>
<dbReference type="SMART" id="SM00706">
    <property type="entry name" value="TECPR"/>
    <property type="match status" value="3"/>
</dbReference>
<dbReference type="NCBIfam" id="TIGR04183">
    <property type="entry name" value="Por_Secre_tail"/>
    <property type="match status" value="1"/>
</dbReference>
<organism evidence="2">
    <name type="scientific">bioreactor metagenome</name>
    <dbReference type="NCBI Taxonomy" id="1076179"/>
    <lineage>
        <taxon>unclassified sequences</taxon>
        <taxon>metagenomes</taxon>
        <taxon>ecological metagenomes</taxon>
    </lineage>
</organism>
<dbReference type="PANTHER" id="PTHR47199:SF2">
    <property type="entry name" value="PHOTOSYSTEM II STABILITY_ASSEMBLY FACTOR HCF136, CHLOROPLASTIC"/>
    <property type="match status" value="1"/>
</dbReference>
<name>A0A644VCM7_9ZZZZ</name>
<dbReference type="EMBL" id="VSSQ01000271">
    <property type="protein sequence ID" value="MPL89021.1"/>
    <property type="molecule type" value="Genomic_DNA"/>
</dbReference>
<proteinExistence type="predicted"/>
<evidence type="ECO:0000259" key="1">
    <source>
        <dbReference type="Pfam" id="PF18962"/>
    </source>
</evidence>
<dbReference type="Pfam" id="PF18962">
    <property type="entry name" value="Por_Secre_tail"/>
    <property type="match status" value="1"/>
</dbReference>
<sequence length="701" mass="77564">MRNRFIAFFILLSGALSAQSWHWINPTTGLNQINDIHFVSGNEGYAVGNQGKILHYINGEWSIMDSPVNTDLFGISFASPGMGWAVGDNGTILRYQNGSWAQVASPITGVLRDICCLNENHCRAAGDAILRYNGSEWLVDANLSGSETIGFLNENLGWAGGSNFNLYKFENGGWSTDSSFGTSQYYRFHTLEKAGETMLINGSTISGEGLIFENSGNVWVQILSGNCNGGISFTDRQHGFGLQHAGVMPYDLYPTVHQYNEGEWQEVFVHEKQYQLFTAVEALSNTACMASDNLGYIHKIEDGNHSIANGFMYDSILDLQFVKPNSGFLAAHNSGLWKYNAGEWENIFNLPDHTIHVLDFQSEDFGYFGAYEHTEIFPFWPETKLFSYNNGVITEIMFPDVSSFISSINSIGEDLVFTQRNTIFTYTNGQFSTEELAFQDSISDLKFMMPIPINSNKMNGEWEAAWMSVKRHNDADSGVIFYKYFVDNIWQEVYTTSSGNFNDLCIFGYNQVVAVGTNGLIAVFDGSNWSEIQPLTSEELLSVHLDENMNGWAVGRNGTMLECTGGAWSVYENDVNYDLNVVSFYDESLGFIGGNEGALLCTSEKLPVPNTYIPVADARNSLKIFPNPAAETFTIELESPAANARILLIDPAGRLLMEKQLPPAGQGKQLVTMSASGLGSGVYLLTLIHENGVSTAKLVVR</sequence>